<dbReference type="AlphaFoldDB" id="A0AAJ6B3H1"/>
<organism evidence="7 8">
    <name type="scientific">Candidatus Microbacterium phytovorans</name>
    <dbReference type="NCBI Taxonomy" id="3121374"/>
    <lineage>
        <taxon>Bacteria</taxon>
        <taxon>Bacillati</taxon>
        <taxon>Actinomycetota</taxon>
        <taxon>Actinomycetes</taxon>
        <taxon>Micrococcales</taxon>
        <taxon>Microbacteriaceae</taxon>
        <taxon>Microbacterium</taxon>
    </lineage>
</organism>
<dbReference type="InterPro" id="IPR036138">
    <property type="entry name" value="PBP_dimer_sf"/>
</dbReference>
<dbReference type="Gene3D" id="3.90.1310.10">
    <property type="entry name" value="Penicillin-binding protein 2a (Domain 2)"/>
    <property type="match status" value="1"/>
</dbReference>
<keyword evidence="3 4" id="KW-0472">Membrane</keyword>
<evidence type="ECO:0000259" key="5">
    <source>
        <dbReference type="Pfam" id="PF00905"/>
    </source>
</evidence>
<dbReference type="InterPro" id="IPR001460">
    <property type="entry name" value="PCN-bd_Tpept"/>
</dbReference>
<dbReference type="Pfam" id="PF00905">
    <property type="entry name" value="Transpeptidase"/>
    <property type="match status" value="1"/>
</dbReference>
<dbReference type="GO" id="GO:0071555">
    <property type="term" value="P:cell wall organization"/>
    <property type="evidence" value="ECO:0007669"/>
    <property type="project" value="TreeGrafter"/>
</dbReference>
<dbReference type="SUPFAM" id="SSF56601">
    <property type="entry name" value="beta-lactamase/transpeptidase-like"/>
    <property type="match status" value="1"/>
</dbReference>
<dbReference type="Gene3D" id="3.40.710.10">
    <property type="entry name" value="DD-peptidase/beta-lactamase superfamily"/>
    <property type="match status" value="1"/>
</dbReference>
<dbReference type="InterPro" id="IPR005311">
    <property type="entry name" value="PBP_dimer"/>
</dbReference>
<feature type="transmembrane region" description="Helical" evidence="4">
    <location>
        <begin position="12"/>
        <end position="32"/>
    </location>
</feature>
<comment type="subcellular location">
    <subcellularLocation>
        <location evidence="1">Membrane</location>
    </subcellularLocation>
</comment>
<sequence>MTTRATRSPRRRTVIALMVVLAVIGGFVVRLVDIQIVNASDHIAEQSRLANGTKIELQGTRGDIVDTDGSVLATSTLVYDVNIDPQLAAQGIKKTDAAGQVVRGADGKPEMIAWPELAARIAPVTGQSVDDVIAIVEDAVAADPGSQWARVKRYVSTETYRALAALGLPFLTFDAVPSRTYPDGAVAGNVLGFVNSDGEALEGVEELQNSCLQATSGEVRYLRGRDGVIIPGTETEKPAVDGGTLQLTIDSDLQWYMQQLISEESSRYGADWGGIIVMEVATGKIRAFAETDAVDPNDPGASDSADRGSRLARFSYEPGSTYKPVTAATVIEKGGATHLSSVLVPSRKVFDNGAVINDSEQHATEQMTLTGGLVRSSNVAMSEFGSLVDAQTRYDYLTKFGVGQKTALNWSGEPDTGFSLKPQDWDNQTFYTTTFGQAFTVTATQVASVYQTIANGGVRMPAQLVESCTKSDGTVVTPDLPEPVRVIKESTADEVSLMLENVFAQGTLADDIRIDGYRMAGKTGTAQISDGKGGYKKNLYFTSLVGYAPAEDPQYVVLTVFDEPKKQRMSSANRSVFKKAMTQVLKHYRIMPSESETPLLPLTQ</sequence>
<reference evidence="7" key="1">
    <citation type="submission" date="2023-03" db="EMBL/GenBank/DDBJ databases">
        <title>Andean soil-derived lignocellulolytic bacterial consortium as a source of novel taxa and putative plastic-active enzymes.</title>
        <authorList>
            <person name="Diaz-Garcia L."/>
            <person name="Chuvochina M."/>
            <person name="Feuerriegel G."/>
            <person name="Bunk B."/>
            <person name="Sproer C."/>
            <person name="Streit W.R."/>
            <person name="Rodriguez L.M."/>
            <person name="Overmann J."/>
            <person name="Jimenez D.J."/>
        </authorList>
    </citation>
    <scope>NUCLEOTIDE SEQUENCE</scope>
    <source>
        <strain evidence="7">MAG 4610</strain>
    </source>
</reference>
<feature type="domain" description="Penicillin-binding protein transpeptidase" evidence="5">
    <location>
        <begin position="273"/>
        <end position="581"/>
    </location>
</feature>
<dbReference type="SUPFAM" id="SSF56519">
    <property type="entry name" value="Penicillin binding protein dimerisation domain"/>
    <property type="match status" value="1"/>
</dbReference>
<dbReference type="GO" id="GO:0008658">
    <property type="term" value="F:penicillin binding"/>
    <property type="evidence" value="ECO:0007669"/>
    <property type="project" value="InterPro"/>
</dbReference>
<proteinExistence type="inferred from homology"/>
<dbReference type="PANTHER" id="PTHR30627">
    <property type="entry name" value="PEPTIDOGLYCAN D,D-TRANSPEPTIDASE"/>
    <property type="match status" value="1"/>
</dbReference>
<dbReference type="InterPro" id="IPR050515">
    <property type="entry name" value="Beta-lactam/transpept"/>
</dbReference>
<feature type="domain" description="Penicillin-binding protein dimerisation" evidence="6">
    <location>
        <begin position="58"/>
        <end position="201"/>
    </location>
</feature>
<dbReference type="Gene3D" id="3.30.450.330">
    <property type="match status" value="1"/>
</dbReference>
<comment type="similarity">
    <text evidence="2">Belongs to the transpeptidase family.</text>
</comment>
<evidence type="ECO:0000256" key="4">
    <source>
        <dbReference type="SAM" id="Phobius"/>
    </source>
</evidence>
<dbReference type="Proteomes" id="UP001213972">
    <property type="component" value="Chromosome"/>
</dbReference>
<dbReference type="InterPro" id="IPR012338">
    <property type="entry name" value="Beta-lactam/transpept-like"/>
</dbReference>
<keyword evidence="4" id="KW-0812">Transmembrane</keyword>
<dbReference type="GO" id="GO:0005886">
    <property type="term" value="C:plasma membrane"/>
    <property type="evidence" value="ECO:0007669"/>
    <property type="project" value="TreeGrafter"/>
</dbReference>
<keyword evidence="4" id="KW-1133">Transmembrane helix</keyword>
<evidence type="ECO:0000256" key="2">
    <source>
        <dbReference type="ARBA" id="ARBA00007171"/>
    </source>
</evidence>
<gene>
    <name evidence="7" type="ORF">P0Y48_02760</name>
</gene>
<evidence type="ECO:0000313" key="7">
    <source>
        <dbReference type="EMBL" id="WEK14150.1"/>
    </source>
</evidence>
<dbReference type="EMBL" id="CP119321">
    <property type="protein sequence ID" value="WEK14150.1"/>
    <property type="molecule type" value="Genomic_DNA"/>
</dbReference>
<accession>A0AAJ6B3H1</accession>
<dbReference type="PANTHER" id="PTHR30627:SF1">
    <property type="entry name" value="PEPTIDOGLYCAN D,D-TRANSPEPTIDASE FTSI"/>
    <property type="match status" value="1"/>
</dbReference>
<name>A0AAJ6B3H1_9MICO</name>
<protein>
    <submittedName>
        <fullName evidence="7">Penicillin-binding protein 2</fullName>
    </submittedName>
</protein>
<evidence type="ECO:0000313" key="8">
    <source>
        <dbReference type="Proteomes" id="UP001213972"/>
    </source>
</evidence>
<dbReference type="Pfam" id="PF03717">
    <property type="entry name" value="PBP_dimer"/>
    <property type="match status" value="1"/>
</dbReference>
<evidence type="ECO:0000256" key="3">
    <source>
        <dbReference type="ARBA" id="ARBA00023136"/>
    </source>
</evidence>
<evidence type="ECO:0000256" key="1">
    <source>
        <dbReference type="ARBA" id="ARBA00004370"/>
    </source>
</evidence>
<evidence type="ECO:0000259" key="6">
    <source>
        <dbReference type="Pfam" id="PF03717"/>
    </source>
</evidence>